<keyword evidence="2" id="KW-1185">Reference proteome</keyword>
<evidence type="ECO:0000313" key="1">
    <source>
        <dbReference type="EMBL" id="TQL45043.1"/>
    </source>
</evidence>
<proteinExistence type="predicted"/>
<gene>
    <name evidence="1" type="ORF">FB562_2453</name>
</gene>
<reference evidence="1 2" key="1">
    <citation type="submission" date="2019-06" db="EMBL/GenBank/DDBJ databases">
        <title>Sequencing the genomes of 1000 actinobacteria strains.</title>
        <authorList>
            <person name="Klenk H.-P."/>
        </authorList>
    </citation>
    <scope>NUCLEOTIDE SEQUENCE [LARGE SCALE GENOMIC DNA]</scope>
    <source>
        <strain evidence="1 2">DSM 26477</strain>
    </source>
</reference>
<dbReference type="Gene3D" id="3.30.530.20">
    <property type="match status" value="1"/>
</dbReference>
<dbReference type="AlphaFoldDB" id="A0A542YAH6"/>
<dbReference type="Proteomes" id="UP000317998">
    <property type="component" value="Unassembled WGS sequence"/>
</dbReference>
<organism evidence="1 2">
    <name type="scientific">Homoserinimonas aerilata</name>
    <dbReference type="NCBI Taxonomy" id="1162970"/>
    <lineage>
        <taxon>Bacteria</taxon>
        <taxon>Bacillati</taxon>
        <taxon>Actinomycetota</taxon>
        <taxon>Actinomycetes</taxon>
        <taxon>Micrococcales</taxon>
        <taxon>Microbacteriaceae</taxon>
        <taxon>Homoserinimonas</taxon>
    </lineage>
</organism>
<protein>
    <recommendedName>
        <fullName evidence="3">Ligand-binding SRPBCC domain-containing protein</fullName>
    </recommendedName>
</protein>
<dbReference type="RefSeq" id="WP_141881563.1">
    <property type="nucleotide sequence ID" value="NZ_VFOM01000003.1"/>
</dbReference>
<comment type="caution">
    <text evidence="1">The sequence shown here is derived from an EMBL/GenBank/DDBJ whole genome shotgun (WGS) entry which is preliminary data.</text>
</comment>
<dbReference type="EMBL" id="VFOM01000003">
    <property type="protein sequence ID" value="TQL45043.1"/>
    <property type="molecule type" value="Genomic_DNA"/>
</dbReference>
<dbReference type="OrthoDB" id="9801773at2"/>
<accession>A0A542YAH6</accession>
<name>A0A542YAH6_9MICO</name>
<evidence type="ECO:0000313" key="2">
    <source>
        <dbReference type="Proteomes" id="UP000317998"/>
    </source>
</evidence>
<dbReference type="InterPro" id="IPR023393">
    <property type="entry name" value="START-like_dom_sf"/>
</dbReference>
<dbReference type="CDD" id="cd07820">
    <property type="entry name" value="SRPBCC_3"/>
    <property type="match status" value="1"/>
</dbReference>
<evidence type="ECO:0008006" key="3">
    <source>
        <dbReference type="Google" id="ProtNLM"/>
    </source>
</evidence>
<sequence>MTVGFELRTLLPLPIARAFDLARDIDAHLGSMKSSSERAVGGVTHGLISMGETVTWRAVHFGVPFYLESRISSMTPPTSFTDEQVRGPFKHFRHDHWFTEAQDHTLMLDEIEFSAPFGPLGVLAEKLILAKYMRYIIAKRNAFLVAAARSQL</sequence>
<dbReference type="SUPFAM" id="SSF55961">
    <property type="entry name" value="Bet v1-like"/>
    <property type="match status" value="1"/>
</dbReference>